<proteinExistence type="predicted"/>
<dbReference type="GO" id="GO:0005634">
    <property type="term" value="C:nucleus"/>
    <property type="evidence" value="ECO:0007669"/>
    <property type="project" value="TreeGrafter"/>
</dbReference>
<dbReference type="Gene3D" id="1.20.5.170">
    <property type="match status" value="1"/>
</dbReference>
<sequence>MYYQAESVTEESSLHMAENNKSFDSNNFGNDFYGLDTEGYSEIFSAVEDQEVPDFLTLSTPPVSSQSFHPLESFSFIPTSHSHTIATSESYMNLEATPSYYSPASTHSYSPVPDQYSPVPVIPEKVYNNRGPIIVPSATAPAEPKPRRKGGRKPKNDPLPPHLEERRRLRRIRNKEAAQKCRERRLAQTEDLMQQIDALERQAQNYEDIINRMREMKDQCEYILHSHKNNCNRVAKRRLNSGLALNTFSNNSCAVAHRRSSSSEGEITSPTLPFTCIM</sequence>
<accession>A0A7J7JDF4</accession>
<dbReference type="InterPro" id="IPR004827">
    <property type="entry name" value="bZIP"/>
</dbReference>
<feature type="coiled-coil region" evidence="4">
    <location>
        <begin position="182"/>
        <end position="219"/>
    </location>
</feature>
<evidence type="ECO:0000256" key="3">
    <source>
        <dbReference type="ARBA" id="ARBA00023163"/>
    </source>
</evidence>
<dbReference type="GO" id="GO:0000981">
    <property type="term" value="F:DNA-binding transcription factor activity, RNA polymerase II-specific"/>
    <property type="evidence" value="ECO:0007669"/>
    <property type="project" value="TreeGrafter"/>
</dbReference>
<dbReference type="EMBL" id="VXIV02002605">
    <property type="protein sequence ID" value="KAF6024220.1"/>
    <property type="molecule type" value="Genomic_DNA"/>
</dbReference>
<dbReference type="SMART" id="SM00338">
    <property type="entry name" value="BRLZ"/>
    <property type="match status" value="1"/>
</dbReference>
<gene>
    <name evidence="7" type="ORF">EB796_017472</name>
</gene>
<organism evidence="7 8">
    <name type="scientific">Bugula neritina</name>
    <name type="common">Brown bryozoan</name>
    <name type="synonym">Sertularia neritina</name>
    <dbReference type="NCBI Taxonomy" id="10212"/>
    <lineage>
        <taxon>Eukaryota</taxon>
        <taxon>Metazoa</taxon>
        <taxon>Spiralia</taxon>
        <taxon>Lophotrochozoa</taxon>
        <taxon>Bryozoa</taxon>
        <taxon>Gymnolaemata</taxon>
        <taxon>Cheilostomatida</taxon>
        <taxon>Flustrina</taxon>
        <taxon>Buguloidea</taxon>
        <taxon>Bugulidae</taxon>
        <taxon>Bugula</taxon>
    </lineage>
</organism>
<feature type="domain" description="BZIP" evidence="6">
    <location>
        <begin position="164"/>
        <end position="227"/>
    </location>
</feature>
<keyword evidence="2" id="KW-0238">DNA-binding</keyword>
<dbReference type="OrthoDB" id="5866312at2759"/>
<feature type="region of interest" description="Disordered" evidence="5">
    <location>
        <begin position="133"/>
        <end position="165"/>
    </location>
</feature>
<evidence type="ECO:0000313" key="7">
    <source>
        <dbReference type="EMBL" id="KAF6024220.1"/>
    </source>
</evidence>
<protein>
    <submittedName>
        <fullName evidence="7">Kay</fullName>
    </submittedName>
</protein>
<dbReference type="AlphaFoldDB" id="A0A7J7JDF4"/>
<reference evidence="7" key="1">
    <citation type="submission" date="2020-06" db="EMBL/GenBank/DDBJ databases">
        <title>Draft genome of Bugula neritina, a colonial animal packing powerful symbionts and potential medicines.</title>
        <authorList>
            <person name="Rayko M."/>
        </authorList>
    </citation>
    <scope>NUCLEOTIDE SEQUENCE [LARGE SCALE GENOMIC DNA]</scope>
    <source>
        <strain evidence="7">Kwan_BN1</strain>
    </source>
</reference>
<dbReference type="InterPro" id="IPR046347">
    <property type="entry name" value="bZIP_sf"/>
</dbReference>
<evidence type="ECO:0000256" key="2">
    <source>
        <dbReference type="ARBA" id="ARBA00023125"/>
    </source>
</evidence>
<dbReference type="PROSITE" id="PS00036">
    <property type="entry name" value="BZIP_BASIC"/>
    <property type="match status" value="1"/>
</dbReference>
<evidence type="ECO:0000313" key="8">
    <source>
        <dbReference type="Proteomes" id="UP000593567"/>
    </source>
</evidence>
<keyword evidence="4" id="KW-0175">Coiled coil</keyword>
<evidence type="ECO:0000256" key="4">
    <source>
        <dbReference type="SAM" id="Coils"/>
    </source>
</evidence>
<evidence type="ECO:0000256" key="5">
    <source>
        <dbReference type="SAM" id="MobiDB-lite"/>
    </source>
</evidence>
<dbReference type="PROSITE" id="PS50217">
    <property type="entry name" value="BZIP"/>
    <property type="match status" value="1"/>
</dbReference>
<dbReference type="InterPro" id="IPR000837">
    <property type="entry name" value="AP-1"/>
</dbReference>
<dbReference type="Proteomes" id="UP000593567">
    <property type="component" value="Unassembled WGS sequence"/>
</dbReference>
<dbReference type="CDD" id="cd14699">
    <property type="entry name" value="bZIP_Fos_like"/>
    <property type="match status" value="1"/>
</dbReference>
<dbReference type="GO" id="GO:0000978">
    <property type="term" value="F:RNA polymerase II cis-regulatory region sequence-specific DNA binding"/>
    <property type="evidence" value="ECO:0007669"/>
    <property type="project" value="TreeGrafter"/>
</dbReference>
<dbReference type="PANTHER" id="PTHR23351:SF24">
    <property type="entry name" value="ACTIVATING TRANSCRIPTION FACTOR 3-RELATED"/>
    <property type="match status" value="1"/>
</dbReference>
<keyword evidence="8" id="KW-1185">Reference proteome</keyword>
<dbReference type="PANTHER" id="PTHR23351">
    <property type="entry name" value="FOS TRANSCRIPTION FACTOR-RELATED"/>
    <property type="match status" value="1"/>
</dbReference>
<dbReference type="SUPFAM" id="SSF57959">
    <property type="entry name" value="Leucine zipper domain"/>
    <property type="match status" value="1"/>
</dbReference>
<evidence type="ECO:0000259" key="6">
    <source>
        <dbReference type="PROSITE" id="PS50217"/>
    </source>
</evidence>
<keyword evidence="1" id="KW-0805">Transcription regulation</keyword>
<dbReference type="Pfam" id="PF00170">
    <property type="entry name" value="bZIP_1"/>
    <property type="match status" value="1"/>
</dbReference>
<comment type="caution">
    <text evidence="7">The sequence shown here is derived from an EMBL/GenBank/DDBJ whole genome shotgun (WGS) entry which is preliminary data.</text>
</comment>
<name>A0A7J7JDF4_BUGNE</name>
<dbReference type="PRINTS" id="PR00042">
    <property type="entry name" value="LEUZIPPRFOS"/>
</dbReference>
<keyword evidence="3" id="KW-0804">Transcription</keyword>
<evidence type="ECO:0000256" key="1">
    <source>
        <dbReference type="ARBA" id="ARBA00023015"/>
    </source>
</evidence>